<comment type="caution">
    <text evidence="2">The sequence shown here is derived from an EMBL/GenBank/DDBJ whole genome shotgun (WGS) entry which is preliminary data.</text>
</comment>
<dbReference type="Pfam" id="PF13645">
    <property type="entry name" value="YkuD_2"/>
    <property type="match status" value="1"/>
</dbReference>
<dbReference type="OrthoDB" id="1247236at2"/>
<proteinExistence type="predicted"/>
<dbReference type="PANTHER" id="PTHR38477:SF1">
    <property type="entry name" value="MUREIN L,D-TRANSPEPTIDASE CATALYTIC DOMAIN FAMILY PROTEIN"/>
    <property type="match status" value="1"/>
</dbReference>
<dbReference type="Proteomes" id="UP000275719">
    <property type="component" value="Unassembled WGS sequence"/>
</dbReference>
<evidence type="ECO:0000313" key="3">
    <source>
        <dbReference type="Proteomes" id="UP000275719"/>
    </source>
</evidence>
<dbReference type="AlphaFoldDB" id="A0A3P3WCE2"/>
<protein>
    <submittedName>
        <fullName evidence="2">Peptidase</fullName>
    </submittedName>
</protein>
<sequence length="212" mass="24080">MLKSIIAFILLIVIIGCNKNSATSITKNNEEKEFNEKIKTKAVEALKYCKEENFNTDFCILIDMNIHSGKNRMFVYDFKKNEIERSSLCAHGSGKGNKKSTGSKPQFSNEEGSLLTSIGKFKIGARSYSQFGINIHYKLHGLEKTNDNAFQRIVVLHSYTPVSSTEIYPIHLPMGFSHGCPVTDDDTMTYLDEKLKNTEKPVLLWIYYDDKS</sequence>
<keyword evidence="3" id="KW-1185">Reference proteome</keyword>
<organism evidence="2 3">
    <name type="scientific">Paenimyroides tangerinum</name>
    <dbReference type="NCBI Taxonomy" id="2488728"/>
    <lineage>
        <taxon>Bacteria</taxon>
        <taxon>Pseudomonadati</taxon>
        <taxon>Bacteroidota</taxon>
        <taxon>Flavobacteriia</taxon>
        <taxon>Flavobacteriales</taxon>
        <taxon>Flavobacteriaceae</taxon>
        <taxon>Paenimyroides</taxon>
    </lineage>
</organism>
<evidence type="ECO:0000256" key="1">
    <source>
        <dbReference type="SAM" id="MobiDB-lite"/>
    </source>
</evidence>
<accession>A0A3P3WCE2</accession>
<feature type="region of interest" description="Disordered" evidence="1">
    <location>
        <begin position="89"/>
        <end position="109"/>
    </location>
</feature>
<name>A0A3P3WCE2_9FLAO</name>
<dbReference type="InterPro" id="IPR032676">
    <property type="entry name" value="YkuD_2"/>
</dbReference>
<dbReference type="RefSeq" id="WP_125018567.1">
    <property type="nucleotide sequence ID" value="NZ_RQVQ01000011.1"/>
</dbReference>
<reference evidence="2 3" key="1">
    <citation type="submission" date="2018-11" db="EMBL/GenBank/DDBJ databases">
        <title>Flavobacterium sp. nov., YIM 102701-2 draft genome.</title>
        <authorList>
            <person name="Li G."/>
            <person name="Jiang Y."/>
        </authorList>
    </citation>
    <scope>NUCLEOTIDE SEQUENCE [LARGE SCALE GENOMIC DNA]</scope>
    <source>
        <strain evidence="2 3">YIM 102701-2</strain>
    </source>
</reference>
<dbReference type="PROSITE" id="PS51257">
    <property type="entry name" value="PROKAR_LIPOPROTEIN"/>
    <property type="match status" value="1"/>
</dbReference>
<evidence type="ECO:0000313" key="2">
    <source>
        <dbReference type="EMBL" id="RRJ91299.1"/>
    </source>
</evidence>
<gene>
    <name evidence="2" type="ORF">EG240_06405</name>
</gene>
<dbReference type="EMBL" id="RQVQ01000011">
    <property type="protein sequence ID" value="RRJ91299.1"/>
    <property type="molecule type" value="Genomic_DNA"/>
</dbReference>
<dbReference type="PANTHER" id="PTHR38477">
    <property type="entry name" value="HYPOTHETICAL EXPORTED PROTEIN"/>
    <property type="match status" value="1"/>
</dbReference>